<accession>A0A1Y3U0Y5</accession>
<comment type="caution">
    <text evidence="2">The sequence shown here is derived from an EMBL/GenBank/DDBJ whole genome shotgun (WGS) entry which is preliminary data.</text>
</comment>
<protein>
    <submittedName>
        <fullName evidence="2">Uncharacterized protein</fullName>
    </submittedName>
</protein>
<dbReference type="Proteomes" id="UP000195455">
    <property type="component" value="Unassembled WGS sequence"/>
</dbReference>
<proteinExistence type="predicted"/>
<dbReference type="RefSeq" id="WP_087989589.1">
    <property type="nucleotide sequence ID" value="NZ_NFHM01000015.1"/>
</dbReference>
<gene>
    <name evidence="2" type="ORF">B5G26_10475</name>
</gene>
<feature type="region of interest" description="Disordered" evidence="1">
    <location>
        <begin position="1"/>
        <end position="31"/>
    </location>
</feature>
<dbReference type="AlphaFoldDB" id="A0A1Y3U0Y5"/>
<organism evidence="2 3">
    <name type="scientific">Anaerotignum lactatifermentans</name>
    <dbReference type="NCBI Taxonomy" id="160404"/>
    <lineage>
        <taxon>Bacteria</taxon>
        <taxon>Bacillati</taxon>
        <taxon>Bacillota</taxon>
        <taxon>Clostridia</taxon>
        <taxon>Lachnospirales</taxon>
        <taxon>Anaerotignaceae</taxon>
        <taxon>Anaerotignum</taxon>
    </lineage>
</organism>
<evidence type="ECO:0000256" key="1">
    <source>
        <dbReference type="SAM" id="MobiDB-lite"/>
    </source>
</evidence>
<reference evidence="3" key="1">
    <citation type="submission" date="2017-04" db="EMBL/GenBank/DDBJ databases">
        <title>Function of individual gut microbiota members based on whole genome sequencing of pure cultures obtained from chicken caecum.</title>
        <authorList>
            <person name="Medvecky M."/>
            <person name="Cejkova D."/>
            <person name="Polansky O."/>
            <person name="Karasova D."/>
            <person name="Kubasova T."/>
            <person name="Cizek A."/>
            <person name="Rychlik I."/>
        </authorList>
    </citation>
    <scope>NUCLEOTIDE SEQUENCE [LARGE SCALE GENOMIC DNA]</scope>
    <source>
        <strain evidence="3">An75</strain>
    </source>
</reference>
<evidence type="ECO:0000313" key="2">
    <source>
        <dbReference type="EMBL" id="OUN41855.1"/>
    </source>
</evidence>
<feature type="compositionally biased region" description="Polar residues" evidence="1">
    <location>
        <begin position="19"/>
        <end position="28"/>
    </location>
</feature>
<sequence>MEMEFWKTSASSLREKAIPQSSEKQASQKNRKILQNKKDSFQAIRQLENAYGKYVFGANDNRCVIKVSRKSEYQENTFDQSREALNENRLFEKKTSGARLFSDSHKKEESAVIYEETVGNISAERMFKNLKSAVQKENRQTLKEMMPEKAEVEKKVFQNIKASIEALKEEKNTSETVPFLRRIMNPFVLEDMVPEDDDQDNTYS</sequence>
<dbReference type="EMBL" id="NFHM01000015">
    <property type="protein sequence ID" value="OUN41855.1"/>
    <property type="molecule type" value="Genomic_DNA"/>
</dbReference>
<name>A0A1Y3U0Y5_9FIRM</name>
<evidence type="ECO:0000313" key="3">
    <source>
        <dbReference type="Proteomes" id="UP000195455"/>
    </source>
</evidence>